<dbReference type="InterPro" id="IPR036026">
    <property type="entry name" value="Seven-hairpin_glycosidases"/>
</dbReference>
<keyword evidence="10" id="KW-0472">Membrane</keyword>
<sequence length="586" mass="66986">MPRLTRWVSYILTSAAFLYLFLYHNPFILTDSFSSSGIPKAKHGSVHWEKIPPKYPVETMTPLPTGAPRRMPPVQYDFGIEKAEDATKSEERRNEVKRVFEKCWSSYKKHAWMKDELTPITGGYKNTFGGWAATLVDSLDTLWIMNMKEEFYEAVEAVGKIDFTTSVMDEVNVFETTIRYLGGFLAAYDLSGEQALRQKAIEVGEMIYVAFDTPNRMPITRWQLHLAAKGYRQEAPEHILVAEIGSLTMEFTRLSQITGDSKWYDATHRIMKAFDKQQDETKLPGMWPVTVNARDADFTQDTWFTLSAMADSLYEYLPKMHALLGGVDDMYARLYERSMSTALESIIFRPMVPEKDDILIAGNARVRNPTSEKHEPQNQHLACYAGGMFALGAKLLSRADHLQIANKLTDGCIYSYRAFPLGIMPEIVEMVPCPTKDGCDWNETAWRAAVLESEGREPTESNMKVFDKRLPPGFVRIPDRRYILRPEAIESVFVLYRVSGRQDLLDSAWDMFTAINNATETELANSALADVTVTDGKPRRQDSMESFWTAETLKYFYLVFSETDLVSLDEWVFNTEAHPFRRPENA</sequence>
<dbReference type="GO" id="GO:0036503">
    <property type="term" value="P:ERAD pathway"/>
    <property type="evidence" value="ECO:0007669"/>
    <property type="project" value="UniProtKB-ARBA"/>
</dbReference>
<dbReference type="GO" id="GO:0005509">
    <property type="term" value="F:calcium ion binding"/>
    <property type="evidence" value="ECO:0007669"/>
    <property type="project" value="InterPro"/>
</dbReference>
<dbReference type="OrthoDB" id="8118055at2759"/>
<dbReference type="PRINTS" id="PR00747">
    <property type="entry name" value="GLYHDRLASE47"/>
</dbReference>
<dbReference type="FunFam" id="1.50.10.10:FF:000037">
    <property type="entry name" value="alpha-1,2-Mannosidase"/>
    <property type="match status" value="1"/>
</dbReference>
<keyword evidence="12" id="KW-1185">Reference proteome</keyword>
<feature type="active site" evidence="6">
    <location>
        <position position="311"/>
    </location>
</feature>
<dbReference type="Gene3D" id="1.50.10.10">
    <property type="match status" value="1"/>
</dbReference>
<name>A0A6A6H2F9_VIRVR</name>
<organism evidence="11 12">
    <name type="scientific">Viridothelium virens</name>
    <name type="common">Speckled blister lichen</name>
    <name type="synonym">Trypethelium virens</name>
    <dbReference type="NCBI Taxonomy" id="1048519"/>
    <lineage>
        <taxon>Eukaryota</taxon>
        <taxon>Fungi</taxon>
        <taxon>Dikarya</taxon>
        <taxon>Ascomycota</taxon>
        <taxon>Pezizomycotina</taxon>
        <taxon>Dothideomycetes</taxon>
        <taxon>Dothideomycetes incertae sedis</taxon>
        <taxon>Trypetheliales</taxon>
        <taxon>Trypetheliaceae</taxon>
        <taxon>Viridothelium</taxon>
    </lineage>
</organism>
<evidence type="ECO:0000256" key="7">
    <source>
        <dbReference type="PIRSR" id="PIRSR601382-2"/>
    </source>
</evidence>
<dbReference type="Proteomes" id="UP000800092">
    <property type="component" value="Unassembled WGS sequence"/>
</dbReference>
<keyword evidence="4 9" id="KW-0378">Hydrolase</keyword>
<feature type="active site" description="Proton donor" evidence="6">
    <location>
        <position position="426"/>
    </location>
</feature>
<gene>
    <name evidence="11" type="ORF">EV356DRAFT_505671</name>
</gene>
<dbReference type="GO" id="GO:0016020">
    <property type="term" value="C:membrane"/>
    <property type="evidence" value="ECO:0007669"/>
    <property type="project" value="InterPro"/>
</dbReference>
<dbReference type="EC" id="3.2.1.-" evidence="9"/>
<keyword evidence="10" id="KW-0812">Transmembrane</keyword>
<keyword evidence="7" id="KW-0479">Metal-binding</keyword>
<evidence type="ECO:0000256" key="8">
    <source>
        <dbReference type="PIRSR" id="PIRSR601382-3"/>
    </source>
</evidence>
<evidence type="ECO:0000256" key="4">
    <source>
        <dbReference type="ARBA" id="ARBA00022801"/>
    </source>
</evidence>
<keyword evidence="7" id="KW-0106">Calcium</keyword>
<dbReference type="UniPathway" id="UPA00378"/>
<keyword evidence="5 8" id="KW-1015">Disulfide bond</keyword>
<comment type="similarity">
    <text evidence="3 9">Belongs to the glycosyl hydrolase 47 family.</text>
</comment>
<feature type="binding site" evidence="7">
    <location>
        <position position="575"/>
    </location>
    <ligand>
        <name>Ca(2+)</name>
        <dbReference type="ChEBI" id="CHEBI:29108"/>
    </ligand>
</feature>
<dbReference type="SUPFAM" id="SSF48225">
    <property type="entry name" value="Seven-hairpin glycosidases"/>
    <property type="match status" value="1"/>
</dbReference>
<dbReference type="GO" id="GO:0004571">
    <property type="term" value="F:mannosyl-oligosaccharide 1,2-alpha-mannosidase activity"/>
    <property type="evidence" value="ECO:0007669"/>
    <property type="project" value="InterPro"/>
</dbReference>
<keyword evidence="9" id="KW-0326">Glycosidase</keyword>
<evidence type="ECO:0000256" key="1">
    <source>
        <dbReference type="ARBA" id="ARBA00001913"/>
    </source>
</evidence>
<dbReference type="EMBL" id="ML991819">
    <property type="protein sequence ID" value="KAF2232067.1"/>
    <property type="molecule type" value="Genomic_DNA"/>
</dbReference>
<dbReference type="GO" id="GO:0005975">
    <property type="term" value="P:carbohydrate metabolic process"/>
    <property type="evidence" value="ECO:0007669"/>
    <property type="project" value="InterPro"/>
</dbReference>
<feature type="transmembrane region" description="Helical" evidence="10">
    <location>
        <begin position="7"/>
        <end position="24"/>
    </location>
</feature>
<evidence type="ECO:0000256" key="9">
    <source>
        <dbReference type="RuleBase" id="RU361193"/>
    </source>
</evidence>
<evidence type="ECO:0000256" key="6">
    <source>
        <dbReference type="PIRSR" id="PIRSR601382-1"/>
    </source>
</evidence>
<dbReference type="PANTHER" id="PTHR11742">
    <property type="entry name" value="MANNOSYL-OLIGOSACCHARIDE ALPHA-1,2-MANNOSIDASE-RELATED"/>
    <property type="match status" value="1"/>
</dbReference>
<feature type="active site" description="Proton donor" evidence="6">
    <location>
        <position position="175"/>
    </location>
</feature>
<comment type="pathway">
    <text evidence="2">Protein modification; protein glycosylation.</text>
</comment>
<evidence type="ECO:0000256" key="3">
    <source>
        <dbReference type="ARBA" id="ARBA00007658"/>
    </source>
</evidence>
<keyword evidence="10" id="KW-1133">Transmembrane helix</keyword>
<evidence type="ECO:0000256" key="10">
    <source>
        <dbReference type="SAM" id="Phobius"/>
    </source>
</evidence>
<evidence type="ECO:0000313" key="12">
    <source>
        <dbReference type="Proteomes" id="UP000800092"/>
    </source>
</evidence>
<evidence type="ECO:0000256" key="5">
    <source>
        <dbReference type="ARBA" id="ARBA00023157"/>
    </source>
</evidence>
<dbReference type="Pfam" id="PF01532">
    <property type="entry name" value="Glyco_hydro_47"/>
    <property type="match status" value="1"/>
</dbReference>
<dbReference type="InterPro" id="IPR001382">
    <property type="entry name" value="Glyco_hydro_47"/>
</dbReference>
<dbReference type="InterPro" id="IPR012341">
    <property type="entry name" value="6hp_glycosidase-like_sf"/>
</dbReference>
<accession>A0A6A6H2F9</accession>
<evidence type="ECO:0000256" key="2">
    <source>
        <dbReference type="ARBA" id="ARBA00004922"/>
    </source>
</evidence>
<evidence type="ECO:0000313" key="11">
    <source>
        <dbReference type="EMBL" id="KAF2232067.1"/>
    </source>
</evidence>
<reference evidence="11" key="1">
    <citation type="journal article" date="2020" name="Stud. Mycol.">
        <title>101 Dothideomycetes genomes: a test case for predicting lifestyles and emergence of pathogens.</title>
        <authorList>
            <person name="Haridas S."/>
            <person name="Albert R."/>
            <person name="Binder M."/>
            <person name="Bloem J."/>
            <person name="Labutti K."/>
            <person name="Salamov A."/>
            <person name="Andreopoulos B."/>
            <person name="Baker S."/>
            <person name="Barry K."/>
            <person name="Bills G."/>
            <person name="Bluhm B."/>
            <person name="Cannon C."/>
            <person name="Castanera R."/>
            <person name="Culley D."/>
            <person name="Daum C."/>
            <person name="Ezra D."/>
            <person name="Gonzalez J."/>
            <person name="Henrissat B."/>
            <person name="Kuo A."/>
            <person name="Liang C."/>
            <person name="Lipzen A."/>
            <person name="Lutzoni F."/>
            <person name="Magnuson J."/>
            <person name="Mondo S."/>
            <person name="Nolan M."/>
            <person name="Ohm R."/>
            <person name="Pangilinan J."/>
            <person name="Park H.-J."/>
            <person name="Ramirez L."/>
            <person name="Alfaro M."/>
            <person name="Sun H."/>
            <person name="Tritt A."/>
            <person name="Yoshinaga Y."/>
            <person name="Zwiers L.-H."/>
            <person name="Turgeon B."/>
            <person name="Goodwin S."/>
            <person name="Spatafora J."/>
            <person name="Crous P."/>
            <person name="Grigoriev I."/>
        </authorList>
    </citation>
    <scope>NUCLEOTIDE SEQUENCE</scope>
    <source>
        <strain evidence="11">Tuck. ex Michener</strain>
    </source>
</reference>
<dbReference type="InterPro" id="IPR050749">
    <property type="entry name" value="Glycosyl_Hydrolase_47"/>
</dbReference>
<dbReference type="AlphaFoldDB" id="A0A6A6H2F9"/>
<dbReference type="GO" id="GO:0005783">
    <property type="term" value="C:endoplasmic reticulum"/>
    <property type="evidence" value="ECO:0007669"/>
    <property type="project" value="TreeGrafter"/>
</dbReference>
<protein>
    <recommendedName>
        <fullName evidence="9">alpha-1,2-Mannosidase</fullName>
        <ecNumber evidence="9">3.2.1.-</ecNumber>
    </recommendedName>
</protein>
<proteinExistence type="inferred from homology"/>
<dbReference type="PANTHER" id="PTHR11742:SF89">
    <property type="entry name" value="ALPHA-1,2-MANNOSIDASE"/>
    <property type="match status" value="1"/>
</dbReference>
<feature type="active site" evidence="6">
    <location>
        <position position="487"/>
    </location>
</feature>
<comment type="cofactor">
    <cofactor evidence="1 7">
        <name>Ca(2+)</name>
        <dbReference type="ChEBI" id="CHEBI:29108"/>
    </cofactor>
</comment>
<feature type="disulfide bond" evidence="8">
    <location>
        <begin position="383"/>
        <end position="412"/>
    </location>
</feature>